<dbReference type="EMBL" id="OD000601">
    <property type="protein sequence ID" value="CAD7398380.1"/>
    <property type="molecule type" value="Genomic_DNA"/>
</dbReference>
<proteinExistence type="predicted"/>
<gene>
    <name evidence="2" type="ORF">TPSB3V08_LOCUS1666</name>
</gene>
<feature type="region of interest" description="Disordered" evidence="1">
    <location>
        <begin position="1"/>
        <end position="20"/>
    </location>
</feature>
<organism evidence="2">
    <name type="scientific">Timema poppense</name>
    <name type="common">Walking stick</name>
    <dbReference type="NCBI Taxonomy" id="170557"/>
    <lineage>
        <taxon>Eukaryota</taxon>
        <taxon>Metazoa</taxon>
        <taxon>Ecdysozoa</taxon>
        <taxon>Arthropoda</taxon>
        <taxon>Hexapoda</taxon>
        <taxon>Insecta</taxon>
        <taxon>Pterygota</taxon>
        <taxon>Neoptera</taxon>
        <taxon>Polyneoptera</taxon>
        <taxon>Phasmatodea</taxon>
        <taxon>Timematodea</taxon>
        <taxon>Timematoidea</taxon>
        <taxon>Timematidae</taxon>
        <taxon>Timema</taxon>
    </lineage>
</organism>
<accession>A0A7R9CM38</accession>
<protein>
    <submittedName>
        <fullName evidence="2">Uncharacterized protein</fullName>
    </submittedName>
</protein>
<name>A0A7R9CM38_TIMPO</name>
<feature type="compositionally biased region" description="Basic and acidic residues" evidence="1">
    <location>
        <begin position="8"/>
        <end position="20"/>
    </location>
</feature>
<sequence length="223" mass="25047">MHRLPHFWKTEKTRNSEKSGRSTGIFVNSGMFDYKLKIGYIIYSQQKYVAKIKSTKNTQAARPAKHSYTNEMAPHNRKKGALVYNMEVCGQYLVANWRRHTSTSYTGVKKGIIRFAPIIKPGITAKKSPIKPKGVLRGSGRTAPVDVVVAALKCSYFMGFIEGVKKFLKTILNLVVAILVQLSLVKEKKESVELFYCSRRQFCSGRISISSAARDSFALDKAT</sequence>
<evidence type="ECO:0000313" key="2">
    <source>
        <dbReference type="EMBL" id="CAD7398380.1"/>
    </source>
</evidence>
<dbReference type="AlphaFoldDB" id="A0A7R9CM38"/>
<evidence type="ECO:0000256" key="1">
    <source>
        <dbReference type="SAM" id="MobiDB-lite"/>
    </source>
</evidence>
<reference evidence="2" key="1">
    <citation type="submission" date="2020-11" db="EMBL/GenBank/DDBJ databases">
        <authorList>
            <person name="Tran Van P."/>
        </authorList>
    </citation>
    <scope>NUCLEOTIDE SEQUENCE</scope>
</reference>